<dbReference type="Gene3D" id="1.20.1280.50">
    <property type="match status" value="1"/>
</dbReference>
<dbReference type="InterPro" id="IPR001810">
    <property type="entry name" value="F-box_dom"/>
</dbReference>
<accession>A0AAD5K1R1</accession>
<dbReference type="SUPFAM" id="SSF81383">
    <property type="entry name" value="F-box domain"/>
    <property type="match status" value="1"/>
</dbReference>
<comment type="caution">
    <text evidence="2">The sequence shown here is derived from an EMBL/GenBank/DDBJ whole genome shotgun (WGS) entry which is preliminary data.</text>
</comment>
<organism evidence="2 3">
    <name type="scientific">Phascolomyces articulosus</name>
    <dbReference type="NCBI Taxonomy" id="60185"/>
    <lineage>
        <taxon>Eukaryota</taxon>
        <taxon>Fungi</taxon>
        <taxon>Fungi incertae sedis</taxon>
        <taxon>Mucoromycota</taxon>
        <taxon>Mucoromycotina</taxon>
        <taxon>Mucoromycetes</taxon>
        <taxon>Mucorales</taxon>
        <taxon>Lichtheimiaceae</taxon>
        <taxon>Phascolomyces</taxon>
    </lineage>
</organism>
<keyword evidence="3" id="KW-1185">Reference proteome</keyword>
<evidence type="ECO:0000313" key="2">
    <source>
        <dbReference type="EMBL" id="KAI9247147.1"/>
    </source>
</evidence>
<sequence length="238" mass="27568">MPNNSRDDMTTTMELLNNTTPIKKNAHLPRSTESFSVHKVQQSTTATTRYNTFHQRLNKTQKKIQKHRQDAKGYMNIAKLYSDQGKQSNAIPALQQSFQFFSTTDRQVIQQQSDLVKSQLEQRVDFISQYPYEIICHITQYLDQQTIADCLDVSPSWRSKLLGCSTLWKRVVINEMKVPNNGLKHKRIVRILPFVSKHVQDLKITSRMNRTTTHPIELLAKSSFPNLKSLTLDDYGKI</sequence>
<protein>
    <recommendedName>
        <fullName evidence="1">F-box domain-containing protein</fullName>
    </recommendedName>
</protein>
<dbReference type="AlphaFoldDB" id="A0AAD5K1R1"/>
<dbReference type="Proteomes" id="UP001209540">
    <property type="component" value="Unassembled WGS sequence"/>
</dbReference>
<reference evidence="2" key="1">
    <citation type="journal article" date="2022" name="IScience">
        <title>Evolution of zygomycete secretomes and the origins of terrestrial fungal ecologies.</title>
        <authorList>
            <person name="Chang Y."/>
            <person name="Wang Y."/>
            <person name="Mondo S."/>
            <person name="Ahrendt S."/>
            <person name="Andreopoulos W."/>
            <person name="Barry K."/>
            <person name="Beard J."/>
            <person name="Benny G.L."/>
            <person name="Blankenship S."/>
            <person name="Bonito G."/>
            <person name="Cuomo C."/>
            <person name="Desiro A."/>
            <person name="Gervers K.A."/>
            <person name="Hundley H."/>
            <person name="Kuo A."/>
            <person name="LaButti K."/>
            <person name="Lang B.F."/>
            <person name="Lipzen A."/>
            <person name="O'Donnell K."/>
            <person name="Pangilinan J."/>
            <person name="Reynolds N."/>
            <person name="Sandor L."/>
            <person name="Smith M.E."/>
            <person name="Tsang A."/>
            <person name="Grigoriev I.V."/>
            <person name="Stajich J.E."/>
            <person name="Spatafora J.W."/>
        </authorList>
    </citation>
    <scope>NUCLEOTIDE SEQUENCE</scope>
    <source>
        <strain evidence="2">RSA 2281</strain>
    </source>
</reference>
<evidence type="ECO:0000259" key="1">
    <source>
        <dbReference type="PROSITE" id="PS50181"/>
    </source>
</evidence>
<dbReference type="InterPro" id="IPR036047">
    <property type="entry name" value="F-box-like_dom_sf"/>
</dbReference>
<feature type="domain" description="F-box" evidence="1">
    <location>
        <begin position="124"/>
        <end position="171"/>
    </location>
</feature>
<gene>
    <name evidence="2" type="ORF">BDA99DRAFT_257309</name>
</gene>
<dbReference type="Pfam" id="PF12937">
    <property type="entry name" value="F-box-like"/>
    <property type="match status" value="1"/>
</dbReference>
<name>A0AAD5K1R1_9FUNG</name>
<dbReference type="PROSITE" id="PS50181">
    <property type="entry name" value="FBOX"/>
    <property type="match status" value="1"/>
</dbReference>
<reference evidence="2" key="2">
    <citation type="submission" date="2023-02" db="EMBL/GenBank/DDBJ databases">
        <authorList>
            <consortium name="DOE Joint Genome Institute"/>
            <person name="Mondo S.J."/>
            <person name="Chang Y."/>
            <person name="Wang Y."/>
            <person name="Ahrendt S."/>
            <person name="Andreopoulos W."/>
            <person name="Barry K."/>
            <person name="Beard J."/>
            <person name="Benny G.L."/>
            <person name="Blankenship S."/>
            <person name="Bonito G."/>
            <person name="Cuomo C."/>
            <person name="Desiro A."/>
            <person name="Gervers K.A."/>
            <person name="Hundley H."/>
            <person name="Kuo A."/>
            <person name="LaButti K."/>
            <person name="Lang B.F."/>
            <person name="Lipzen A."/>
            <person name="O'Donnell K."/>
            <person name="Pangilinan J."/>
            <person name="Reynolds N."/>
            <person name="Sandor L."/>
            <person name="Smith M.W."/>
            <person name="Tsang A."/>
            <person name="Grigoriev I.V."/>
            <person name="Stajich J.E."/>
            <person name="Spatafora J.W."/>
        </authorList>
    </citation>
    <scope>NUCLEOTIDE SEQUENCE</scope>
    <source>
        <strain evidence="2">RSA 2281</strain>
    </source>
</reference>
<evidence type="ECO:0000313" key="3">
    <source>
        <dbReference type="Proteomes" id="UP001209540"/>
    </source>
</evidence>
<proteinExistence type="predicted"/>
<dbReference type="EMBL" id="JAIXMP010000043">
    <property type="protein sequence ID" value="KAI9247147.1"/>
    <property type="molecule type" value="Genomic_DNA"/>
</dbReference>